<dbReference type="InterPro" id="IPR017983">
    <property type="entry name" value="GPCR_2_secretin-like_CS"/>
</dbReference>
<dbReference type="GO" id="GO:0016324">
    <property type="term" value="C:apical plasma membrane"/>
    <property type="evidence" value="ECO:0007669"/>
    <property type="project" value="UniProtKB-SubCell"/>
</dbReference>
<evidence type="ECO:0000256" key="8">
    <source>
        <dbReference type="ARBA" id="ARBA00023040"/>
    </source>
</evidence>
<feature type="compositionally biased region" description="Polar residues" evidence="17">
    <location>
        <begin position="1804"/>
        <end position="1831"/>
    </location>
</feature>
<feature type="compositionally biased region" description="Low complexity" evidence="17">
    <location>
        <begin position="359"/>
        <end position="373"/>
    </location>
</feature>
<dbReference type="Gene3D" id="2.60.220.50">
    <property type="match status" value="1"/>
</dbReference>
<dbReference type="Gene3D" id="1.20.1070.10">
    <property type="entry name" value="Rhodopsin 7-helix transmembrane proteins"/>
    <property type="match status" value="1"/>
</dbReference>
<feature type="region of interest" description="Disordered" evidence="17">
    <location>
        <begin position="287"/>
        <end position="373"/>
    </location>
</feature>
<dbReference type="Pfam" id="PF26574">
    <property type="entry name" value="GAIN_ADGRG2"/>
    <property type="match status" value="1"/>
</dbReference>
<comment type="similarity">
    <text evidence="2">Belongs to the G-protein coupled receptor 2 family. Adhesion G-protein coupled receptor (ADGR) subfamily.</text>
</comment>
<evidence type="ECO:0000256" key="12">
    <source>
        <dbReference type="ARBA" id="ARBA00023180"/>
    </source>
</evidence>
<dbReference type="InterPro" id="IPR000832">
    <property type="entry name" value="GPCR_2_secretin-like"/>
</dbReference>
<feature type="compositionally biased region" description="Low complexity" evidence="17">
    <location>
        <begin position="1847"/>
        <end position="1886"/>
    </location>
</feature>
<evidence type="ECO:0000256" key="15">
    <source>
        <dbReference type="ARBA" id="ARBA00083924"/>
    </source>
</evidence>
<keyword evidence="8" id="KW-0297">G-protein coupled receptor</keyword>
<feature type="compositionally biased region" description="Polar residues" evidence="17">
    <location>
        <begin position="887"/>
        <end position="920"/>
    </location>
</feature>
<evidence type="ECO:0000313" key="23">
    <source>
        <dbReference type="Proteomes" id="UP000316079"/>
    </source>
</evidence>
<dbReference type="InterPro" id="IPR057244">
    <property type="entry name" value="GAIN_B"/>
</dbReference>
<dbReference type="InterPro" id="IPR046338">
    <property type="entry name" value="GAIN_dom_sf"/>
</dbReference>
<dbReference type="InterPro" id="IPR013320">
    <property type="entry name" value="ConA-like_dom_sf"/>
</dbReference>
<feature type="domain" description="G-protein coupled receptors family 2 profile 2" evidence="20">
    <location>
        <begin position="2214"/>
        <end position="2470"/>
    </location>
</feature>
<keyword evidence="4" id="KW-0597">Phosphoprotein</keyword>
<comment type="subcellular location">
    <subcellularLocation>
        <location evidence="1">Apical cell membrane</location>
        <topology evidence="1">Multi-pass membrane protein</topology>
    </subcellularLocation>
</comment>
<feature type="transmembrane region" description="Helical" evidence="18">
    <location>
        <begin position="2419"/>
        <end position="2440"/>
    </location>
</feature>
<dbReference type="PROSITE" id="PS50262">
    <property type="entry name" value="G_PROTEIN_RECEP_F1_2"/>
    <property type="match status" value="1"/>
</dbReference>
<feature type="compositionally biased region" description="Low complexity" evidence="17">
    <location>
        <begin position="785"/>
        <end position="805"/>
    </location>
</feature>
<evidence type="ECO:0000259" key="20">
    <source>
        <dbReference type="PROSITE" id="PS50261"/>
    </source>
</evidence>
<feature type="transmembrane region" description="Helical" evidence="18">
    <location>
        <begin position="2371"/>
        <end position="2399"/>
    </location>
</feature>
<sequence>SSRKENIVELLDVQHAEFFGRSWELENSASRGKTPVDGFFMSDAKAVLQGCDDHWTFQGQRNVPVLFQTTVCVDVRVLSQGTWTAFSYVSAPAPRYELALQGDENNLYAWLLGVRHQFTVQLTTRRWYHICLRWDAFSKSLSLKISSDVYQRTAIARAIPPSGRLLLGCQPNEAYPGVKMATMELYLFRIWDDVEEHKSCEDGTVIVWDTQVWAITRPQARVQDLTLQCGLGHLRKKRDAPESTTMPSASQSAAMGRDFVSTISPLFLLLTSITSSAQNMVIEGQNLQTSSPATTSSSTSTSQAKTTNPTGLPVTTSSITSFTSTQSIPATTVKSTTTASTQASTDPAVNNPLPQSEKPTPTSASQWSSQTTQTTPISLQTLSSFSPGISGVYTSATTPNLITAISPTMTQVTNKKAVLRTMASNALFIEPTVVQCDFSQYCTNESAYYWMLVDVSGSNLTEKEIQNLFLDLFQTGTCSAGFSSSGINATSCQTDAVVVTADVACEDKQNIQRTNCTVLLELKQFVNTCILSRLVENWSNDAPIQIQLLGNVEIVGKGLCPERNVLPPRDGFVHCSSSIPHDDICKSQQPINISSYKEDGFHPDYLPPKQSCYADSQQQCVCYGVNNTGEYYAVQLNIENPNVDFTYIQNMVVQLRAPCDKSVMTGSLCNSVTEENLIQGMHLECFGDQTRLYTCMLALQLAKQLDVCAVSNNIYIRWRDSTNITFAGPLKRIAICNLPTDSNTVPLNSTFTWITPDQTFAVLLKESCVIAAPESYTTQPNPLRTTSESSSTSPNINSQSTTTNQTFTAVTSSKPILNTPVHTTTTIFSAVSQTNTLPFNATKSLIPVVNITTDTSTIFNGTTQPGSTTNFITTTPLNTTGTRETTSNASPQQVTTISPSVLTTDPPNNKTTPRDATNTTGKYNITSVMISTTVQSTTTPMLSTSDITYKETNQLINSSYVQLNNITLSFGITVMPNNTIAQPVKTTDPPKNETISVVNTADTQHNYTTNPRENTVDAKNSITTSPVSKVDTTHDTLVQTPDTSNNSTTSGVGSGSTLMIVTTLVVKPTNATLNVTTPQLNTPNKPDNSTVIPVSAAGTLLNISTTQMATNNLDTTTFTPNITSSLDSNRYLSSNSTTHVPHNEVDTPLGMVTLTTTPLPTTTVHAPYNITSSSTNGTTPPANTTGSLNSLVEPSVKTGSTPHPISTTSKPLQSAISATLNMSMTATPNMTLGISTTLNTPTPSTTPPLLGTIGKPLNVTTSPIISTNITSEPSTTSPIINTTVSQPNLTATQETTTATPHNLTSLLLIPTISTLNRTVTPFTPTETGNKNTTVSQFSSKISTSLTASQNLTSSMVTTTGLTVNLTDTKAFTASSSPVNTTVKPHDNTTNTNTTLISPSSTVPVTSLYSTLDRTTAFNKSITPHATTIPGNTSFTLPIDLATATLLNATAQINQTVSAASGPVNSPLTPRFTTAAPLNSTALNSTVPTETTMDSERAAQKNTLSTHSYIVAINTTTSLQNTAHASQITTRSTEPTSPSNPTQILMTSTVNLSTKQKSNATISYNELTWSQNNTDFTLLNTTEYNITSRSTHLLNNNTTQSSTNIEQTSKPPTNTTQFLNNTDQQNTTASAFNSIKLWNSSTIDTKNAEMNATTYTNLFNNTVSPHNNTNFNSTLFPGQVSNNTDPQFNITQSSSTVSTTSSYNMTQSNTTAFTTNESLFNTTLSNTTDFTSDTSLYNTTQQNITANTSLVNTTVMPINLTSLNETLDNRNINTTNTSNNTLRLNTTASPAINTSHYELANTTQTHTTNPPAVIPTNRSTTTKLPSETTHSNDTNEKSVTEISVSDLTNTTITPTSTPKTTPTMTTIDTPPTTALSETTSSSQTISTSTPDALLNAQTPTSVSNTTAVITKAPMSDVQTTTSVTKATTSATTKSQDIVANDLLNKTQNVASLNSSQVNQLVNQLENLLSAPNISLDLGRTVLSVINNFLNSSADTLGSSSNRLIKAVDDLALKLVIRNQTENLVFDSLALTVSKIDGTNFGTTSFSIADPSNPQVTKGLQRQVREVESSSSINKITLPASLTENLSPEQQKIASRVQFTFYQKNTFFQDKSMKMILNSNILGSSVANLSIKNLKENVEFTLTNKQPVPGNYVAVCVFWDFDKNEGLGGWNKDGCSVQNSSTENETICSCNHLTSFAVLLDISQQGISDHLQETILTFISFIGCGVSAIFISVTLITYLAFEKIRHDIPSKILIHLCFCLLLLNLVFLLDSWLALYSDAVGLCISTAFFLHYFLLVSFTWMGLEALHMYLAIVKVFNNFMSRYMLKFSLIGWGVPLVVVIIVIAIDKDNYGLISSGRFSDGTTDDFCWLKNKIAFYVAVVAYFCIIFVLNLAMFVVVMVHLRRIKRRNPHNNQYRSSLHDFRSVAGLTILLGLTWGFAFFAWGPVYLAFTYLFTIFNSLQGFFIFLFHCALKENVRKQWRMYLCCGSLRLAENSEWSRTATQSHNTKKTSIMTANLSNSGSLSPPRSSVSSDNSLQSHGIGSPIDDSTIMSEETNEDVVYNEINSQLHSRLRSV</sequence>
<evidence type="ECO:0000256" key="17">
    <source>
        <dbReference type="SAM" id="MobiDB-lite"/>
    </source>
</evidence>
<evidence type="ECO:0000256" key="16">
    <source>
        <dbReference type="ARBA" id="ARBA00093560"/>
    </source>
</evidence>
<dbReference type="InterPro" id="IPR058857">
    <property type="entry name" value="GAIN_ADGRG2/6"/>
</dbReference>
<dbReference type="GO" id="GO:0007166">
    <property type="term" value="P:cell surface receptor signaling pathway"/>
    <property type="evidence" value="ECO:0007669"/>
    <property type="project" value="InterPro"/>
</dbReference>
<dbReference type="PROSITE" id="PS00650">
    <property type="entry name" value="G_PROTEIN_RECEP_F2_2"/>
    <property type="match status" value="1"/>
</dbReference>
<dbReference type="FunFam" id="1.20.1070.10:FF:000043">
    <property type="entry name" value="adhesion G-protein coupled receptor G2 isoform X1"/>
    <property type="match status" value="1"/>
</dbReference>
<evidence type="ECO:0000256" key="6">
    <source>
        <dbReference type="ARBA" id="ARBA00022729"/>
    </source>
</evidence>
<dbReference type="InterPro" id="IPR000203">
    <property type="entry name" value="GPS"/>
</dbReference>
<dbReference type="PROSITE" id="PS50261">
    <property type="entry name" value="G_PROTEIN_RECEP_F2_4"/>
    <property type="match status" value="1"/>
</dbReference>
<dbReference type="PRINTS" id="PR00249">
    <property type="entry name" value="GPCRSECRETIN"/>
</dbReference>
<feature type="transmembrane region" description="Helical" evidence="18">
    <location>
        <begin position="2446"/>
        <end position="2469"/>
    </location>
</feature>
<evidence type="ECO:0000256" key="4">
    <source>
        <dbReference type="ARBA" id="ARBA00022553"/>
    </source>
</evidence>
<keyword evidence="9 18" id="KW-0472">Membrane</keyword>
<evidence type="ECO:0000256" key="2">
    <source>
        <dbReference type="ARBA" id="ARBA00007343"/>
    </source>
</evidence>
<proteinExistence type="inferred from homology"/>
<feature type="region of interest" description="Disordered" evidence="17">
    <location>
        <begin position="1593"/>
        <end position="1612"/>
    </location>
</feature>
<protein>
    <recommendedName>
        <fullName evidence="14">Adhesion G-protein coupled receptor G2</fullName>
    </recommendedName>
    <alternativeName>
        <fullName evidence="15">G-protein coupled receptor 64</fullName>
    </alternativeName>
</protein>
<feature type="region of interest" description="Disordered" evidence="17">
    <location>
        <begin position="2515"/>
        <end position="2546"/>
    </location>
</feature>
<evidence type="ECO:0000256" key="14">
    <source>
        <dbReference type="ARBA" id="ARBA00069918"/>
    </source>
</evidence>
<feature type="domain" description="GAIN-B" evidence="19">
    <location>
        <begin position="2049"/>
        <end position="2204"/>
    </location>
</feature>
<dbReference type="SMART" id="SM00303">
    <property type="entry name" value="GPS"/>
    <property type="match status" value="1"/>
</dbReference>
<organism evidence="22 23">
    <name type="scientific">Danionella cerebrum</name>
    <dbReference type="NCBI Taxonomy" id="2873325"/>
    <lineage>
        <taxon>Eukaryota</taxon>
        <taxon>Metazoa</taxon>
        <taxon>Chordata</taxon>
        <taxon>Craniata</taxon>
        <taxon>Vertebrata</taxon>
        <taxon>Euteleostomi</taxon>
        <taxon>Actinopterygii</taxon>
        <taxon>Neopterygii</taxon>
        <taxon>Teleostei</taxon>
        <taxon>Ostariophysi</taxon>
        <taxon>Cypriniformes</taxon>
        <taxon>Danionidae</taxon>
        <taxon>Danioninae</taxon>
        <taxon>Danionella</taxon>
    </lineage>
</organism>
<comment type="caution">
    <text evidence="22">The sequence shown here is derived from an EMBL/GenBank/DDBJ whole genome shotgun (WGS) entry which is preliminary data.</text>
</comment>
<accession>A0A553QI50</accession>
<dbReference type="PROSITE" id="PS50221">
    <property type="entry name" value="GAIN_B"/>
    <property type="match status" value="1"/>
</dbReference>
<reference evidence="22 23" key="1">
    <citation type="journal article" date="2019" name="Sci. Data">
        <title>Hybrid genome assembly and annotation of Danionella translucida.</title>
        <authorList>
            <person name="Kadobianskyi M."/>
            <person name="Schulze L."/>
            <person name="Schuelke M."/>
            <person name="Judkewitz B."/>
        </authorList>
    </citation>
    <scope>NUCLEOTIDE SEQUENCE [LARGE SCALE GENOMIC DNA]</scope>
    <source>
        <strain evidence="22 23">Bolton</strain>
    </source>
</reference>
<name>A0A553QI50_9TELE</name>
<keyword evidence="23" id="KW-1185">Reference proteome</keyword>
<dbReference type="FunFam" id="2.60.220.50:FF:000003">
    <property type="entry name" value="adhesion G-protein coupled receptor G2 isoform X2"/>
    <property type="match status" value="1"/>
</dbReference>
<feature type="domain" description="G-protein coupled receptors family 1 profile" evidence="21">
    <location>
        <begin position="2229"/>
        <end position="2433"/>
    </location>
</feature>
<dbReference type="PANTHER" id="PTHR12011:SF264">
    <property type="entry name" value="ADHESION G-PROTEIN COUPLED RECEPTOR G2"/>
    <property type="match status" value="1"/>
</dbReference>
<dbReference type="EMBL" id="SRMA01025951">
    <property type="protein sequence ID" value="TRY89601.1"/>
    <property type="molecule type" value="Genomic_DNA"/>
</dbReference>
<evidence type="ECO:0000256" key="5">
    <source>
        <dbReference type="ARBA" id="ARBA00022692"/>
    </source>
</evidence>
<feature type="compositionally biased region" description="Low complexity" evidence="17">
    <location>
        <begin position="288"/>
        <end position="307"/>
    </location>
</feature>
<evidence type="ECO:0000313" key="22">
    <source>
        <dbReference type="EMBL" id="TRY89601.1"/>
    </source>
</evidence>
<feature type="compositionally biased region" description="Low complexity" evidence="17">
    <location>
        <begin position="315"/>
        <end position="345"/>
    </location>
</feature>
<dbReference type="InterPro" id="IPR017981">
    <property type="entry name" value="GPCR_2-like_7TM"/>
</dbReference>
<feature type="transmembrane region" description="Helical" evidence="18">
    <location>
        <begin position="2321"/>
        <end position="2343"/>
    </location>
</feature>
<evidence type="ECO:0000259" key="21">
    <source>
        <dbReference type="PROSITE" id="PS50262"/>
    </source>
</evidence>
<feature type="region of interest" description="Disordered" evidence="17">
    <location>
        <begin position="1804"/>
        <end position="1886"/>
    </location>
</feature>
<keyword evidence="10" id="KW-1015">Disulfide bond</keyword>
<keyword evidence="6" id="KW-0732">Signal</keyword>
<dbReference type="Proteomes" id="UP000316079">
    <property type="component" value="Unassembled WGS sequence"/>
</dbReference>
<evidence type="ECO:0000256" key="10">
    <source>
        <dbReference type="ARBA" id="ARBA00023157"/>
    </source>
</evidence>
<feature type="transmembrane region" description="Helical" evidence="18">
    <location>
        <begin position="2277"/>
        <end position="2301"/>
    </location>
</feature>
<dbReference type="InterPro" id="IPR017452">
    <property type="entry name" value="GPCR_Rhodpsn_7TM"/>
</dbReference>
<keyword evidence="3" id="KW-1003">Cell membrane</keyword>
<dbReference type="GO" id="GO:0004930">
    <property type="term" value="F:G protein-coupled receptor activity"/>
    <property type="evidence" value="ECO:0007669"/>
    <property type="project" value="UniProtKB-KW"/>
</dbReference>
<feature type="transmembrane region" description="Helical" evidence="18">
    <location>
        <begin position="2213"/>
        <end position="2239"/>
    </location>
</feature>
<evidence type="ECO:0000256" key="7">
    <source>
        <dbReference type="ARBA" id="ARBA00022989"/>
    </source>
</evidence>
<keyword evidence="5 18" id="KW-0812">Transmembrane</keyword>
<comment type="subunit">
    <text evidence="16">Heterodimer of 2 chains generated by proteolytic processing; the large extracellular N-terminal fragment and the membrane-bound C-terminal fragment predominantly remain associated and non-covalently linked. Interacts with CFTR.</text>
</comment>
<dbReference type="PANTHER" id="PTHR12011">
    <property type="entry name" value="ADHESION G-PROTEIN COUPLED RECEPTOR"/>
    <property type="match status" value="1"/>
</dbReference>
<dbReference type="SUPFAM" id="SSF49899">
    <property type="entry name" value="Concanavalin A-like lectins/glucanases"/>
    <property type="match status" value="1"/>
</dbReference>
<feature type="non-terminal residue" evidence="22">
    <location>
        <position position="1"/>
    </location>
</feature>
<evidence type="ECO:0000256" key="3">
    <source>
        <dbReference type="ARBA" id="ARBA00022475"/>
    </source>
</evidence>
<feature type="region of interest" description="Disordered" evidence="17">
    <location>
        <begin position="880"/>
        <end position="920"/>
    </location>
</feature>
<dbReference type="OrthoDB" id="10037534at2759"/>
<feature type="compositionally biased region" description="Low complexity" evidence="17">
    <location>
        <begin position="2515"/>
        <end position="2533"/>
    </location>
</feature>
<gene>
    <name evidence="22" type="ORF">DNTS_017781</name>
</gene>
<feature type="region of interest" description="Disordered" evidence="17">
    <location>
        <begin position="1171"/>
        <end position="1210"/>
    </location>
</feature>
<feature type="region of interest" description="Disordered" evidence="17">
    <location>
        <begin position="777"/>
        <end position="805"/>
    </location>
</feature>
<feature type="compositionally biased region" description="Low complexity" evidence="17">
    <location>
        <begin position="1171"/>
        <end position="1187"/>
    </location>
</feature>
<evidence type="ECO:0000259" key="19">
    <source>
        <dbReference type="PROSITE" id="PS50221"/>
    </source>
</evidence>
<feature type="compositionally biased region" description="Low complexity" evidence="17">
    <location>
        <begin position="1593"/>
        <end position="1608"/>
    </location>
</feature>
<evidence type="ECO:0000256" key="9">
    <source>
        <dbReference type="ARBA" id="ARBA00023136"/>
    </source>
</evidence>
<keyword evidence="7 18" id="KW-1133">Transmembrane helix</keyword>
<feature type="transmembrane region" description="Helical" evidence="18">
    <location>
        <begin position="2251"/>
        <end position="2271"/>
    </location>
</feature>
<evidence type="ECO:0000256" key="13">
    <source>
        <dbReference type="ARBA" id="ARBA00023224"/>
    </source>
</evidence>
<dbReference type="STRING" id="623744.A0A553QI50"/>
<dbReference type="Pfam" id="PF01825">
    <property type="entry name" value="GPS"/>
    <property type="match status" value="1"/>
</dbReference>
<keyword evidence="11" id="KW-0675">Receptor</keyword>
<dbReference type="GO" id="GO:0007189">
    <property type="term" value="P:adenylate cyclase-activating G protein-coupled receptor signaling pathway"/>
    <property type="evidence" value="ECO:0007669"/>
    <property type="project" value="TreeGrafter"/>
</dbReference>
<evidence type="ECO:0000256" key="1">
    <source>
        <dbReference type="ARBA" id="ARBA00004424"/>
    </source>
</evidence>
<evidence type="ECO:0000256" key="18">
    <source>
        <dbReference type="SAM" id="Phobius"/>
    </source>
</evidence>
<dbReference type="Pfam" id="PF00002">
    <property type="entry name" value="7tm_2"/>
    <property type="match status" value="1"/>
</dbReference>
<keyword evidence="13" id="KW-0807">Transducer</keyword>
<keyword evidence="12" id="KW-0325">Glycoprotein</keyword>
<evidence type="ECO:0000256" key="11">
    <source>
        <dbReference type="ARBA" id="ARBA00023170"/>
    </source>
</evidence>
<dbReference type="SUPFAM" id="SSF81321">
    <property type="entry name" value="Family A G protein-coupled receptor-like"/>
    <property type="match status" value="1"/>
</dbReference>
<feature type="compositionally biased region" description="Polar residues" evidence="17">
    <location>
        <begin position="1188"/>
        <end position="1210"/>
    </location>
</feature>